<reference evidence="3" key="1">
    <citation type="submission" date="2014-06" db="EMBL/GenBank/DDBJ databases">
        <authorList>
            <person name="Ju J."/>
            <person name="Zhang J."/>
        </authorList>
    </citation>
    <scope>NUCLEOTIDE SEQUENCE</scope>
    <source>
        <strain evidence="3">SscI8</strain>
    </source>
</reference>
<evidence type="ECO:0008006" key="4">
    <source>
        <dbReference type="Google" id="ProtNLM"/>
    </source>
</evidence>
<feature type="compositionally biased region" description="Low complexity" evidence="1">
    <location>
        <begin position="170"/>
        <end position="191"/>
    </location>
</feature>
<name>A0A127Z3C5_9BASI</name>
<protein>
    <recommendedName>
        <fullName evidence="4">Glycosyltransferase family 69 protein</fullName>
    </recommendedName>
</protein>
<accession>A0A127Z3C5</accession>
<evidence type="ECO:0000313" key="3">
    <source>
        <dbReference type="EMBL" id="CDR88266.1"/>
    </source>
</evidence>
<dbReference type="InterPro" id="IPR021047">
    <property type="entry name" value="Mannosyltransferase_CMT1"/>
</dbReference>
<sequence>MSLCPRAAAQALHSPPELQQEYKHHAAYFDHHQDQQYMLRSSISYGPDQEPLLESQLSQTVSAASCTPSRFSLCLSFFATRALIRSLSAASETGNTSPSRRAWLPILLATNLAITVIAFIAACIHFNTFTTLFLYLALLIVAFPILSLSLFVINHDSNKYKLKLYHPSSDSTLLSEPSSVSFSPRSSTPLPRSTPPETATRRRRSCRPRHLYSLARTAQYVGAVLWFLAIVEWIFFQPILGPDAAVAGDEIASYINASPTSDATPAQPIKVFIVSNLYNSEEILPSFTSSLKSLIQILGRDNVFVSIYESHSTDQTKPMLTKLDQQLAQSNVSRRILSDDQATRKGKLSAVADRIDFLANVRNTAMQPLATAPHTYTHVLWINDIIFTPRDALELLHTNHARYDQACAMDFIGNGFYDTWVTREADGETLKRQWPYFKRVEDIESMRRGKPFQVNSCWNGMSAFDAKWFYPPTNSSTLPVADDENGPLSLPLRFRSSTTCLSSECQLISYDIHRAIHPTRRRPTILINPAVKVAYNHNHYFMYNSLLPSPLVRPWRIIWRDWIAWRLFGWMTEGKRWPNECQAKQRFWATSAGGGTTLTE</sequence>
<dbReference type="PANTHER" id="PTHR34144:SF7">
    <property type="entry name" value="EXPORT PROTEIN (CAP59), PUTATIVE (AFU_ORTHOLOGUE AFUA_7G05020)-RELATED"/>
    <property type="match status" value="1"/>
</dbReference>
<feature type="region of interest" description="Disordered" evidence="1">
    <location>
        <begin position="170"/>
        <end position="204"/>
    </location>
</feature>
<dbReference type="Pfam" id="PF11735">
    <property type="entry name" value="CAP59_mtransfer"/>
    <property type="match status" value="1"/>
</dbReference>
<feature type="transmembrane region" description="Helical" evidence="2">
    <location>
        <begin position="102"/>
        <end position="127"/>
    </location>
</feature>
<keyword evidence="2" id="KW-0472">Membrane</keyword>
<organism evidence="3">
    <name type="scientific">Sporisorium scitamineum</name>
    <dbReference type="NCBI Taxonomy" id="49012"/>
    <lineage>
        <taxon>Eukaryota</taxon>
        <taxon>Fungi</taxon>
        <taxon>Dikarya</taxon>
        <taxon>Basidiomycota</taxon>
        <taxon>Ustilaginomycotina</taxon>
        <taxon>Ustilaginomycetes</taxon>
        <taxon>Ustilaginales</taxon>
        <taxon>Ustilaginaceae</taxon>
        <taxon>Sporisorium</taxon>
    </lineage>
</organism>
<dbReference type="OrthoDB" id="262547at2759"/>
<dbReference type="EMBL" id="LK056675">
    <property type="protein sequence ID" value="CDR88266.1"/>
    <property type="molecule type" value="Genomic_DNA"/>
</dbReference>
<proteinExistence type="predicted"/>
<dbReference type="AlphaFoldDB" id="A0A127Z3C5"/>
<feature type="transmembrane region" description="Helical" evidence="2">
    <location>
        <begin position="133"/>
        <end position="153"/>
    </location>
</feature>
<dbReference type="PANTHER" id="PTHR34144">
    <property type="entry name" value="CHROMOSOME 8, WHOLE GENOME SHOTGUN SEQUENCE"/>
    <property type="match status" value="1"/>
</dbReference>
<feature type="transmembrane region" description="Helical" evidence="2">
    <location>
        <begin position="211"/>
        <end position="236"/>
    </location>
</feature>
<evidence type="ECO:0000256" key="1">
    <source>
        <dbReference type="SAM" id="MobiDB-lite"/>
    </source>
</evidence>
<keyword evidence="2" id="KW-1133">Transmembrane helix</keyword>
<evidence type="ECO:0000256" key="2">
    <source>
        <dbReference type="SAM" id="Phobius"/>
    </source>
</evidence>
<gene>
    <name evidence="3" type="ORF">SPSC_03927</name>
</gene>
<keyword evidence="2" id="KW-0812">Transmembrane</keyword>